<dbReference type="GO" id="GO:0006974">
    <property type="term" value="P:DNA damage response"/>
    <property type="evidence" value="ECO:0007669"/>
    <property type="project" value="InterPro"/>
</dbReference>
<proteinExistence type="predicted"/>
<evidence type="ECO:0000313" key="3">
    <source>
        <dbReference type="EMBL" id="TFK28975.1"/>
    </source>
</evidence>
<dbReference type="InterPro" id="IPR032870">
    <property type="entry name" value="ALKBH7-like"/>
</dbReference>
<reference evidence="3 4" key="1">
    <citation type="journal article" date="2019" name="Nat. Ecol. Evol.">
        <title>Megaphylogeny resolves global patterns of mushroom evolution.</title>
        <authorList>
            <person name="Varga T."/>
            <person name="Krizsan K."/>
            <person name="Foldi C."/>
            <person name="Dima B."/>
            <person name="Sanchez-Garcia M."/>
            <person name="Sanchez-Ramirez S."/>
            <person name="Szollosi G.J."/>
            <person name="Szarkandi J.G."/>
            <person name="Papp V."/>
            <person name="Albert L."/>
            <person name="Andreopoulos W."/>
            <person name="Angelini C."/>
            <person name="Antonin V."/>
            <person name="Barry K.W."/>
            <person name="Bougher N.L."/>
            <person name="Buchanan P."/>
            <person name="Buyck B."/>
            <person name="Bense V."/>
            <person name="Catcheside P."/>
            <person name="Chovatia M."/>
            <person name="Cooper J."/>
            <person name="Damon W."/>
            <person name="Desjardin D."/>
            <person name="Finy P."/>
            <person name="Geml J."/>
            <person name="Haridas S."/>
            <person name="Hughes K."/>
            <person name="Justo A."/>
            <person name="Karasinski D."/>
            <person name="Kautmanova I."/>
            <person name="Kiss B."/>
            <person name="Kocsube S."/>
            <person name="Kotiranta H."/>
            <person name="LaButti K.M."/>
            <person name="Lechner B.E."/>
            <person name="Liimatainen K."/>
            <person name="Lipzen A."/>
            <person name="Lukacs Z."/>
            <person name="Mihaltcheva S."/>
            <person name="Morgado L.N."/>
            <person name="Niskanen T."/>
            <person name="Noordeloos M.E."/>
            <person name="Ohm R.A."/>
            <person name="Ortiz-Santana B."/>
            <person name="Ovrebo C."/>
            <person name="Racz N."/>
            <person name="Riley R."/>
            <person name="Savchenko A."/>
            <person name="Shiryaev A."/>
            <person name="Soop K."/>
            <person name="Spirin V."/>
            <person name="Szebenyi C."/>
            <person name="Tomsovsky M."/>
            <person name="Tulloss R.E."/>
            <person name="Uehling J."/>
            <person name="Grigoriev I.V."/>
            <person name="Vagvolgyi C."/>
            <person name="Papp T."/>
            <person name="Martin F.M."/>
            <person name="Miettinen O."/>
            <person name="Hibbett D.S."/>
            <person name="Nagy L.G."/>
        </authorList>
    </citation>
    <scope>NUCLEOTIDE SEQUENCE [LARGE SCALE GENOMIC DNA]</scope>
    <source>
        <strain evidence="3 4">CBS 121175</strain>
    </source>
</reference>
<accession>A0A5C3L8F2</accession>
<feature type="domain" description="Fe2OG dioxygenase" evidence="2">
    <location>
        <begin position="193"/>
        <end position="352"/>
    </location>
</feature>
<dbReference type="GO" id="GO:0005759">
    <property type="term" value="C:mitochondrial matrix"/>
    <property type="evidence" value="ECO:0007669"/>
    <property type="project" value="TreeGrafter"/>
</dbReference>
<evidence type="ECO:0000313" key="4">
    <source>
        <dbReference type="Proteomes" id="UP000307440"/>
    </source>
</evidence>
<dbReference type="Pfam" id="PF13532">
    <property type="entry name" value="2OG-FeII_Oxy_2"/>
    <property type="match status" value="1"/>
</dbReference>
<dbReference type="PROSITE" id="PS51471">
    <property type="entry name" value="FE2OG_OXY"/>
    <property type="match status" value="1"/>
</dbReference>
<keyword evidence="4" id="KW-1185">Reference proteome</keyword>
<dbReference type="OrthoDB" id="412814at2759"/>
<feature type="compositionally biased region" description="Basic and acidic residues" evidence="1">
    <location>
        <begin position="264"/>
        <end position="278"/>
    </location>
</feature>
<name>A0A5C3L8F2_COPMA</name>
<dbReference type="AlphaFoldDB" id="A0A5C3L8F2"/>
<dbReference type="EMBL" id="ML210152">
    <property type="protein sequence ID" value="TFK28975.1"/>
    <property type="molecule type" value="Genomic_DNA"/>
</dbReference>
<dbReference type="Proteomes" id="UP000307440">
    <property type="component" value="Unassembled WGS sequence"/>
</dbReference>
<evidence type="ECO:0000256" key="1">
    <source>
        <dbReference type="SAM" id="MobiDB-lite"/>
    </source>
</evidence>
<dbReference type="PANTHER" id="PTHR21052">
    <property type="entry name" value="SPERMATOGENESIS ASSOCIATED 11-RELATED"/>
    <property type="match status" value="1"/>
</dbReference>
<organism evidence="3 4">
    <name type="scientific">Coprinopsis marcescibilis</name>
    <name type="common">Agaric fungus</name>
    <name type="synonym">Psathyrella marcescibilis</name>
    <dbReference type="NCBI Taxonomy" id="230819"/>
    <lineage>
        <taxon>Eukaryota</taxon>
        <taxon>Fungi</taxon>
        <taxon>Dikarya</taxon>
        <taxon>Basidiomycota</taxon>
        <taxon>Agaricomycotina</taxon>
        <taxon>Agaricomycetes</taxon>
        <taxon>Agaricomycetidae</taxon>
        <taxon>Agaricales</taxon>
        <taxon>Agaricineae</taxon>
        <taxon>Psathyrellaceae</taxon>
        <taxon>Coprinopsis</taxon>
    </lineage>
</organism>
<dbReference type="InterPro" id="IPR037151">
    <property type="entry name" value="AlkB-like_sf"/>
</dbReference>
<dbReference type="GO" id="GO:0006631">
    <property type="term" value="P:fatty acid metabolic process"/>
    <property type="evidence" value="ECO:0007669"/>
    <property type="project" value="TreeGrafter"/>
</dbReference>
<dbReference type="SUPFAM" id="SSF51197">
    <property type="entry name" value="Clavaminate synthase-like"/>
    <property type="match status" value="1"/>
</dbReference>
<gene>
    <name evidence="3" type="ORF">FA15DRAFT_611119</name>
</gene>
<dbReference type="STRING" id="230819.A0A5C3L8F2"/>
<dbReference type="InterPro" id="IPR027450">
    <property type="entry name" value="AlkB-like"/>
</dbReference>
<dbReference type="Gene3D" id="2.60.120.590">
    <property type="entry name" value="Alpha-ketoglutarate-dependent dioxygenase AlkB-like"/>
    <property type="match status" value="1"/>
</dbReference>
<dbReference type="InterPro" id="IPR005123">
    <property type="entry name" value="Oxoglu/Fe-dep_dioxygenase_dom"/>
</dbReference>
<dbReference type="PANTHER" id="PTHR21052:SF0">
    <property type="entry name" value="ALPHA-KETOGLUTARATE-DEPENDENT DIOXYGENASE ALKB HOMOLOG 7, MITOCHONDRIAL"/>
    <property type="match status" value="1"/>
</dbReference>
<evidence type="ECO:0000259" key="2">
    <source>
        <dbReference type="PROSITE" id="PS51471"/>
    </source>
</evidence>
<protein>
    <recommendedName>
        <fullName evidence="2">Fe2OG dioxygenase domain-containing protein</fullName>
    </recommendedName>
</protein>
<feature type="region of interest" description="Disordered" evidence="1">
    <location>
        <begin position="242"/>
        <end position="280"/>
    </location>
</feature>
<sequence>MALKRKASVAKLEDLESHISGARNLKRLRIWIPSNTDLANCEATNNSEDTPSLDSSRSLFSATSDSLDSLFDEAEVPTIVVTEPASESPIPPAQLTAPSIKGLYFDPSVLLAEPLATDVVDFCRKTYFSNSSVNQVMLFGRFRSFEPADGSRGSLAETPSGLPSILLSLLDTLKETLRPRLPEATFHLLFPEIPTQARQAIINLYYPGEGITPHVDLLGRYADGIIGVSFGSGCAMRFDQAHPDSPCSTDTAAPAEAGGIAGANDHDDINDGTKEKASPSRYDLYLPERSILVMSKDARYKWTHGIEKRTRDRVLTRNDDDTIPDSSADNCKPAEQWLERGTRLSITFRWMLDGADVVGDS</sequence>